<dbReference type="EMBL" id="JABWDY010005461">
    <property type="protein sequence ID" value="KAF5204416.1"/>
    <property type="molecule type" value="Genomic_DNA"/>
</dbReference>
<proteinExistence type="predicted"/>
<evidence type="ECO:0000259" key="1">
    <source>
        <dbReference type="SMART" id="SM00579"/>
    </source>
</evidence>
<dbReference type="Pfam" id="PF08387">
    <property type="entry name" value="FBD"/>
    <property type="match status" value="1"/>
</dbReference>
<gene>
    <name evidence="2" type="ORF">FRX31_005997</name>
</gene>
<dbReference type="OrthoDB" id="612216at2759"/>
<dbReference type="SMART" id="SM00579">
    <property type="entry name" value="FBD"/>
    <property type="match status" value="1"/>
</dbReference>
<sequence>SCNCFKEDEDEDGWAIEAIPQSVLSHLKSVQVENFYGSKNELYLVEVLLKIAKALEKITIISSSELLEDPKKQIEVAKHLLAAPRESTCVINFS</sequence>
<name>A0A7J6X3R9_THATH</name>
<dbReference type="AlphaFoldDB" id="A0A7J6X3R9"/>
<evidence type="ECO:0000313" key="3">
    <source>
        <dbReference type="Proteomes" id="UP000554482"/>
    </source>
</evidence>
<reference evidence="2 3" key="1">
    <citation type="submission" date="2020-06" db="EMBL/GenBank/DDBJ databases">
        <title>Transcriptomic and genomic resources for Thalictrum thalictroides and T. hernandezii: Facilitating candidate gene discovery in an emerging model plant lineage.</title>
        <authorList>
            <person name="Arias T."/>
            <person name="Riano-Pachon D.M."/>
            <person name="Di Stilio V.S."/>
        </authorList>
    </citation>
    <scope>NUCLEOTIDE SEQUENCE [LARGE SCALE GENOMIC DNA]</scope>
    <source>
        <strain evidence="3">cv. WT478/WT964</strain>
        <tissue evidence="2">Leaves</tissue>
    </source>
</reference>
<comment type="caution">
    <text evidence="2">The sequence shown here is derived from an EMBL/GenBank/DDBJ whole genome shotgun (WGS) entry which is preliminary data.</text>
</comment>
<dbReference type="InterPro" id="IPR006566">
    <property type="entry name" value="FBD"/>
</dbReference>
<accession>A0A7J6X3R9</accession>
<dbReference type="Proteomes" id="UP000554482">
    <property type="component" value="Unassembled WGS sequence"/>
</dbReference>
<keyword evidence="3" id="KW-1185">Reference proteome</keyword>
<feature type="domain" description="FBD" evidence="1">
    <location>
        <begin position="21"/>
        <end position="94"/>
    </location>
</feature>
<organism evidence="2 3">
    <name type="scientific">Thalictrum thalictroides</name>
    <name type="common">Rue-anemone</name>
    <name type="synonym">Anemone thalictroides</name>
    <dbReference type="NCBI Taxonomy" id="46969"/>
    <lineage>
        <taxon>Eukaryota</taxon>
        <taxon>Viridiplantae</taxon>
        <taxon>Streptophyta</taxon>
        <taxon>Embryophyta</taxon>
        <taxon>Tracheophyta</taxon>
        <taxon>Spermatophyta</taxon>
        <taxon>Magnoliopsida</taxon>
        <taxon>Ranunculales</taxon>
        <taxon>Ranunculaceae</taxon>
        <taxon>Thalictroideae</taxon>
        <taxon>Thalictrum</taxon>
    </lineage>
</organism>
<protein>
    <recommendedName>
        <fullName evidence="1">FBD domain-containing protein</fullName>
    </recommendedName>
</protein>
<feature type="non-terminal residue" evidence="2">
    <location>
        <position position="1"/>
    </location>
</feature>
<evidence type="ECO:0000313" key="2">
    <source>
        <dbReference type="EMBL" id="KAF5204416.1"/>
    </source>
</evidence>